<comment type="caution">
    <text evidence="2">The sequence shown here is derived from an EMBL/GenBank/DDBJ whole genome shotgun (WGS) entry which is preliminary data.</text>
</comment>
<dbReference type="InterPro" id="IPR029775">
    <property type="entry name" value="NPHP4"/>
</dbReference>
<evidence type="ECO:0000313" key="2">
    <source>
        <dbReference type="EMBL" id="MEQ2272176.1"/>
    </source>
</evidence>
<evidence type="ECO:0000259" key="1">
    <source>
        <dbReference type="Pfam" id="PF26190"/>
    </source>
</evidence>
<proteinExistence type="predicted"/>
<dbReference type="PANTHER" id="PTHR31043">
    <property type="entry name" value="NEPHROCYSTIN-4"/>
    <property type="match status" value="1"/>
</dbReference>
<dbReference type="Pfam" id="PF26190">
    <property type="entry name" value="Ig_NPHP4_1st"/>
    <property type="match status" value="1"/>
</dbReference>
<sequence>MVKLEGEQIQLFPVNKFFTAACFYLAARDTVQHRLDGDRMLLYRNRIRAHDITHEVQHLNTESGRRKLDCMAAVHRLEAKKNAKEADVMGLKPTAQLIREHKPSEDYSKAEGIANMLSQAITTHHLLYASLGSAEYMEFVLKNPFNVPQTVTIHTDDSEL</sequence>
<dbReference type="EMBL" id="JAHRIM010065270">
    <property type="protein sequence ID" value="MEQ2272176.1"/>
    <property type="molecule type" value="Genomic_DNA"/>
</dbReference>
<dbReference type="Proteomes" id="UP001444071">
    <property type="component" value="Unassembled WGS sequence"/>
</dbReference>
<accession>A0ABV0WS05</accession>
<feature type="domain" description="NPHP4 Ig-like" evidence="1">
    <location>
        <begin position="123"/>
        <end position="160"/>
    </location>
</feature>
<name>A0ABV0WS05_9TELE</name>
<organism evidence="2 3">
    <name type="scientific">Xenotaenia resolanae</name>
    <dbReference type="NCBI Taxonomy" id="208358"/>
    <lineage>
        <taxon>Eukaryota</taxon>
        <taxon>Metazoa</taxon>
        <taxon>Chordata</taxon>
        <taxon>Craniata</taxon>
        <taxon>Vertebrata</taxon>
        <taxon>Euteleostomi</taxon>
        <taxon>Actinopterygii</taxon>
        <taxon>Neopterygii</taxon>
        <taxon>Teleostei</taxon>
        <taxon>Neoteleostei</taxon>
        <taxon>Acanthomorphata</taxon>
        <taxon>Ovalentaria</taxon>
        <taxon>Atherinomorphae</taxon>
        <taxon>Cyprinodontiformes</taxon>
        <taxon>Goodeidae</taxon>
        <taxon>Xenotaenia</taxon>
    </lineage>
</organism>
<evidence type="ECO:0000313" key="3">
    <source>
        <dbReference type="Proteomes" id="UP001444071"/>
    </source>
</evidence>
<dbReference type="InterPro" id="IPR058687">
    <property type="entry name" value="Ig_NPHP4_1st"/>
</dbReference>
<gene>
    <name evidence="2" type="ORF">XENORESO_015978</name>
</gene>
<feature type="non-terminal residue" evidence="2">
    <location>
        <position position="160"/>
    </location>
</feature>
<protein>
    <recommendedName>
        <fullName evidence="1">NPHP4 Ig-like domain-containing protein</fullName>
    </recommendedName>
</protein>
<keyword evidence="3" id="KW-1185">Reference proteome</keyword>
<reference evidence="2 3" key="1">
    <citation type="submission" date="2021-06" db="EMBL/GenBank/DDBJ databases">
        <authorList>
            <person name="Palmer J.M."/>
        </authorList>
    </citation>
    <scope>NUCLEOTIDE SEQUENCE [LARGE SCALE GENOMIC DNA]</scope>
    <source>
        <strain evidence="2 3">XR_2019</strain>
        <tissue evidence="2">Muscle</tissue>
    </source>
</reference>
<dbReference type="PANTHER" id="PTHR31043:SF3">
    <property type="entry name" value="NEPHROCYSTIN-4"/>
    <property type="match status" value="1"/>
</dbReference>